<evidence type="ECO:0000313" key="2">
    <source>
        <dbReference type="Proteomes" id="UP000629603"/>
    </source>
</evidence>
<dbReference type="Proteomes" id="UP000629603">
    <property type="component" value="Segment"/>
</dbReference>
<reference evidence="1 2" key="1">
    <citation type="submission" date="2020-01" db="EMBL/GenBank/DDBJ databases">
        <title>Patterns of diversity and host range of bacteriophage communities associated with bean-nodulatin bacteria.</title>
        <authorList>
            <person name="Vann Cauwenberghe J."/>
            <person name="Santamaria R.I."/>
            <person name="Bustos P."/>
            <person name="Juarez S."/>
            <person name="Gonzalez V."/>
        </authorList>
    </citation>
    <scope>NUCLEOTIDE SEQUENCE [LARGE SCALE GENOMIC DNA]</scope>
</reference>
<proteinExistence type="predicted"/>
<gene>
    <name evidence="1" type="ORF">EVB93_027</name>
</gene>
<keyword evidence="2" id="KW-1185">Reference proteome</keyword>
<accession>A0A7S5REJ2</accession>
<organism evidence="1 2">
    <name type="scientific">Rhizobium phage RHph_TM30</name>
    <dbReference type="NCBI Taxonomy" id="2509764"/>
    <lineage>
        <taxon>Viruses</taxon>
        <taxon>Duplodnaviria</taxon>
        <taxon>Heunggongvirae</taxon>
        <taxon>Uroviricota</taxon>
        <taxon>Caudoviricetes</taxon>
        <taxon>Kleczkowskaviridae</taxon>
        <taxon>Cuauhnahuacvirus</taxon>
        <taxon>Cuauhnahuacvirus TM30</taxon>
    </lineage>
</organism>
<dbReference type="EMBL" id="MN988521">
    <property type="protein sequence ID" value="QIG71134.1"/>
    <property type="molecule type" value="Genomic_DNA"/>
</dbReference>
<protein>
    <submittedName>
        <fullName evidence="1">Uncharacterized protein</fullName>
    </submittedName>
</protein>
<sequence>MTQIAEEFQKIGLISEKMKNDLELDLDEQFMVGLELGNKYDLVSWGSFNEFIKPTLKNFFKEYVNYRFSIGIVILREDLERILIRILEERCKGVIATTCKAKKINPFQIREIEKDKGLTMGIVRGIRVFKKRRKLIVKEDQILQYDSQLRSVNIVYLWEMVKKVRQDMEKANRDLVASFDPSKITRVEVAKK</sequence>
<evidence type="ECO:0000313" key="1">
    <source>
        <dbReference type="EMBL" id="QIG71134.1"/>
    </source>
</evidence>
<name>A0A7S5REJ2_9CAUD</name>